<dbReference type="EC" id="3.2.1.22" evidence="2"/>
<evidence type="ECO:0000256" key="2">
    <source>
        <dbReference type="ARBA" id="ARBA00012755"/>
    </source>
</evidence>
<evidence type="ECO:0000256" key="3">
    <source>
        <dbReference type="ARBA" id="ARBA00022801"/>
    </source>
</evidence>
<dbReference type="Proteomes" id="UP001501074">
    <property type="component" value="Unassembled WGS sequence"/>
</dbReference>
<dbReference type="InterPro" id="IPR050985">
    <property type="entry name" value="Alpha-glycosidase_related"/>
</dbReference>
<evidence type="ECO:0000313" key="9">
    <source>
        <dbReference type="Proteomes" id="UP001501074"/>
    </source>
</evidence>
<dbReference type="Gene3D" id="2.70.98.60">
    <property type="entry name" value="alpha-galactosidase from lactobacil brevis"/>
    <property type="match status" value="1"/>
</dbReference>
<comment type="catalytic activity">
    <reaction evidence="1">
        <text>Hydrolysis of terminal, non-reducing alpha-D-galactose residues in alpha-D-galactosides, including galactose oligosaccharides, galactomannans and galactolipids.</text>
        <dbReference type="EC" id="3.2.1.22"/>
    </reaction>
</comment>
<keyword evidence="4" id="KW-0326">Glycosidase</keyword>
<evidence type="ECO:0000259" key="7">
    <source>
        <dbReference type="Pfam" id="PF16875"/>
    </source>
</evidence>
<dbReference type="CDD" id="cd14791">
    <property type="entry name" value="GH36"/>
    <property type="match status" value="1"/>
</dbReference>
<evidence type="ECO:0000259" key="6">
    <source>
        <dbReference type="Pfam" id="PF16874"/>
    </source>
</evidence>
<dbReference type="Pfam" id="PF16874">
    <property type="entry name" value="Glyco_hydro_36C"/>
    <property type="match status" value="1"/>
</dbReference>
<protein>
    <recommendedName>
        <fullName evidence="2">alpha-galactosidase</fullName>
        <ecNumber evidence="2">3.2.1.22</ecNumber>
    </recommendedName>
</protein>
<feature type="domain" description="Glycosyl hydrolase family 36 C-terminal" evidence="6">
    <location>
        <begin position="663"/>
        <end position="756"/>
    </location>
</feature>
<comment type="caution">
    <text evidence="8">The sequence shown here is derived from an EMBL/GenBank/DDBJ whole genome shotgun (WGS) entry which is preliminary data.</text>
</comment>
<proteinExistence type="predicted"/>
<dbReference type="InterPro" id="IPR002252">
    <property type="entry name" value="Glyco_hydro_36"/>
</dbReference>
<keyword evidence="3" id="KW-0378">Hydrolase</keyword>
<dbReference type="InterPro" id="IPR038417">
    <property type="entry name" value="Alpga-gal_N_sf"/>
</dbReference>
<feature type="compositionally biased region" description="Basic and acidic residues" evidence="5">
    <location>
        <begin position="11"/>
        <end position="34"/>
    </location>
</feature>
<dbReference type="PANTHER" id="PTHR43053:SF3">
    <property type="entry name" value="ALPHA-GALACTOSIDASE C-RELATED"/>
    <property type="match status" value="1"/>
</dbReference>
<feature type="domain" description="Glycosyl hydrolase family 36 N-terminal" evidence="7">
    <location>
        <begin position="56"/>
        <end position="301"/>
    </location>
</feature>
<gene>
    <name evidence="8" type="ORF">GCM10022223_53530</name>
</gene>
<reference evidence="9" key="1">
    <citation type="journal article" date="2019" name="Int. J. Syst. Evol. Microbiol.">
        <title>The Global Catalogue of Microorganisms (GCM) 10K type strain sequencing project: providing services to taxonomists for standard genome sequencing and annotation.</title>
        <authorList>
            <consortium name="The Broad Institute Genomics Platform"/>
            <consortium name="The Broad Institute Genome Sequencing Center for Infectious Disease"/>
            <person name="Wu L."/>
            <person name="Ma J."/>
        </authorList>
    </citation>
    <scope>NUCLEOTIDE SEQUENCE [LARGE SCALE GENOMIC DNA]</scope>
    <source>
        <strain evidence="9">JCM 16902</strain>
    </source>
</reference>
<dbReference type="InterPro" id="IPR031705">
    <property type="entry name" value="Glyco_hydro_36_C"/>
</dbReference>
<dbReference type="InterPro" id="IPR013785">
    <property type="entry name" value="Aldolase_TIM"/>
</dbReference>
<dbReference type="Pfam" id="PF16875">
    <property type="entry name" value="Glyco_hydro_36N"/>
    <property type="match status" value="1"/>
</dbReference>
<dbReference type="InterPro" id="IPR031704">
    <property type="entry name" value="Glyco_hydro_36_N"/>
</dbReference>
<feature type="region of interest" description="Disordered" evidence="5">
    <location>
        <begin position="214"/>
        <end position="241"/>
    </location>
</feature>
<dbReference type="SUPFAM" id="SSF51445">
    <property type="entry name" value="(Trans)glycosidases"/>
    <property type="match status" value="1"/>
</dbReference>
<dbReference type="PANTHER" id="PTHR43053">
    <property type="entry name" value="GLYCOSIDASE FAMILY 31"/>
    <property type="match status" value="1"/>
</dbReference>
<dbReference type="PRINTS" id="PR00743">
    <property type="entry name" value="GLHYDRLASE36"/>
</dbReference>
<evidence type="ECO:0000256" key="1">
    <source>
        <dbReference type="ARBA" id="ARBA00001255"/>
    </source>
</evidence>
<feature type="region of interest" description="Disordered" evidence="5">
    <location>
        <begin position="1"/>
        <end position="34"/>
    </location>
</feature>
<name>A0ABP7ACC0_9ACTN</name>
<dbReference type="Pfam" id="PF02065">
    <property type="entry name" value="Melibiase"/>
    <property type="match status" value="1"/>
</dbReference>
<sequence>MVKVSLSCRAGESRADHHEPQRSTRVTDDHSRDVRPPVHLRAAGVSLVIDLEGPVPSVVHWGADLGDVSEAGLSALALSAGVELTSNAPDVPRRLTLLPVERDLWSGTPAIAGHLAGRRTSPRPVSVREALTVTPDPAGGGTIEAEFTDEITALALSLFLRLTPQGLVQVRHRVHRSETDADGEQPYDLAGLTALMPLPPRASEILDFTGRWSRERQPQRLPVTDGSHHRHGRRGKPGADNPYVTIVGTAGFANRTGEVWGFHLAWSGDSHWRVERLPEGAGGASAVIGGGEALRPGEIRLLPGQEYVSPDAFFAWSGQGLDGISDRFHQYLRARDSHPVRPRPVLVNTWEAVYFDHDQDRLTALVDRAAEVGAERFVLDDGWFLGRRNDRTSLGDWQVDPQVWPRGLAPLADHVRARGLEFGLWFEPEMISLDSRVAREHPDWILAPSQGFGASMRQQYVLDLTSEAAFGYLLESISGLVAQYGVAYVKWDHNRELHEAVSRVHGDAVAVSAQTHALYRLMDELRSRHPGLEIESCSAGGSRVDLGILARTDRVWASDCIDPVERIMTDRWTSLLLPPELIGVHVGSSPAHTTSRQTDVTLRFAGALLGHTGVEWDLTGRDPDELAALTAFIAFQKDIRALIARGRVVNADIPDPATTLRGVVDADGSRAVYVWARTVTSSSILSGQVRFPGLDAGRDYTVRVVSEFGLPSFPGREHSPWVAAALENDLTLPGAVLARAGLPMPTLAAQQALVLELNAV</sequence>
<accession>A0ABP7ACC0</accession>
<evidence type="ECO:0000256" key="5">
    <source>
        <dbReference type="SAM" id="MobiDB-lite"/>
    </source>
</evidence>
<evidence type="ECO:0000256" key="4">
    <source>
        <dbReference type="ARBA" id="ARBA00023295"/>
    </source>
</evidence>
<keyword evidence="9" id="KW-1185">Reference proteome</keyword>
<dbReference type="Gene3D" id="3.20.20.70">
    <property type="entry name" value="Aldolase class I"/>
    <property type="match status" value="1"/>
</dbReference>
<evidence type="ECO:0000313" key="8">
    <source>
        <dbReference type="EMBL" id="GAA3629267.1"/>
    </source>
</evidence>
<dbReference type="EMBL" id="BAAAZO010000010">
    <property type="protein sequence ID" value="GAA3629267.1"/>
    <property type="molecule type" value="Genomic_DNA"/>
</dbReference>
<organism evidence="8 9">
    <name type="scientific">Kineosporia mesophila</name>
    <dbReference type="NCBI Taxonomy" id="566012"/>
    <lineage>
        <taxon>Bacteria</taxon>
        <taxon>Bacillati</taxon>
        <taxon>Actinomycetota</taxon>
        <taxon>Actinomycetes</taxon>
        <taxon>Kineosporiales</taxon>
        <taxon>Kineosporiaceae</taxon>
        <taxon>Kineosporia</taxon>
    </lineage>
</organism>
<dbReference type="InterPro" id="IPR017853">
    <property type="entry name" value="GH"/>
</dbReference>